<organism evidence="2 3">
    <name type="scientific">Fusarium flagelliforme</name>
    <dbReference type="NCBI Taxonomy" id="2675880"/>
    <lineage>
        <taxon>Eukaryota</taxon>
        <taxon>Fungi</taxon>
        <taxon>Dikarya</taxon>
        <taxon>Ascomycota</taxon>
        <taxon>Pezizomycotina</taxon>
        <taxon>Sordariomycetes</taxon>
        <taxon>Hypocreomycetidae</taxon>
        <taxon>Hypocreales</taxon>
        <taxon>Nectriaceae</taxon>
        <taxon>Fusarium</taxon>
        <taxon>Fusarium incarnatum-equiseti species complex</taxon>
    </lineage>
</organism>
<comment type="caution">
    <text evidence="2">The sequence shown here is derived from an EMBL/GenBank/DDBJ whole genome shotgun (WGS) entry which is preliminary data.</text>
</comment>
<gene>
    <name evidence="2" type="ORF">FIE12Z_12368</name>
</gene>
<proteinExistence type="predicted"/>
<reference evidence="2 3" key="1">
    <citation type="journal article" date="2018" name="PLoS Pathog.">
        <title>Evolution of structural diversity of trichothecenes, a family of toxins produced by plant pathogenic and entomopathogenic fungi.</title>
        <authorList>
            <person name="Proctor R.H."/>
            <person name="McCormick S.P."/>
            <person name="Kim H.S."/>
            <person name="Cardoza R.E."/>
            <person name="Stanley A.M."/>
            <person name="Lindo L."/>
            <person name="Kelly A."/>
            <person name="Brown D.W."/>
            <person name="Lee T."/>
            <person name="Vaughan M.M."/>
            <person name="Alexander N.J."/>
            <person name="Busman M."/>
            <person name="Gutierrez S."/>
        </authorList>
    </citation>
    <scope>NUCLEOTIDE SEQUENCE [LARGE SCALE GENOMIC DNA]</scope>
    <source>
        <strain evidence="2 3">NRRL 13405</strain>
    </source>
</reference>
<dbReference type="AlphaFoldDB" id="A0A395M674"/>
<keyword evidence="3" id="KW-1185">Reference proteome</keyword>
<feature type="compositionally biased region" description="Basic and acidic residues" evidence="1">
    <location>
        <begin position="86"/>
        <end position="100"/>
    </location>
</feature>
<evidence type="ECO:0000313" key="3">
    <source>
        <dbReference type="Proteomes" id="UP000265631"/>
    </source>
</evidence>
<evidence type="ECO:0000256" key="1">
    <source>
        <dbReference type="SAM" id="MobiDB-lite"/>
    </source>
</evidence>
<evidence type="ECO:0000313" key="2">
    <source>
        <dbReference type="EMBL" id="RFN43394.1"/>
    </source>
</evidence>
<sequence>MATRPFVELPHEPILDIGNVSPQVGENTASTPSHHGQWTAGDDRWATREAVAAQSQAPTQAVFTFGQMDSTFRPAASSSRQAPQVQDDRSEEHDLDDRTSRRPGQL</sequence>
<protein>
    <submittedName>
        <fullName evidence="2">Uncharacterized protein</fullName>
    </submittedName>
</protein>
<accession>A0A395M674</accession>
<feature type="region of interest" description="Disordered" evidence="1">
    <location>
        <begin position="67"/>
        <end position="106"/>
    </location>
</feature>
<feature type="compositionally biased region" description="Polar residues" evidence="1">
    <location>
        <begin position="20"/>
        <end position="36"/>
    </location>
</feature>
<feature type="compositionally biased region" description="Polar residues" evidence="1">
    <location>
        <begin position="67"/>
        <end position="84"/>
    </location>
</feature>
<dbReference type="Proteomes" id="UP000265631">
    <property type="component" value="Unassembled WGS sequence"/>
</dbReference>
<dbReference type="EMBL" id="PXXK01000581">
    <property type="protein sequence ID" value="RFN43394.1"/>
    <property type="molecule type" value="Genomic_DNA"/>
</dbReference>
<feature type="region of interest" description="Disordered" evidence="1">
    <location>
        <begin position="17"/>
        <end position="43"/>
    </location>
</feature>
<name>A0A395M674_9HYPO</name>